<keyword evidence="4" id="KW-0997">Cell inner membrane</keyword>
<keyword evidence="2" id="KW-0813">Transport</keyword>
<organism evidence="11 12">
    <name type="scientific">Candidatus Aphodenecus pullistercoris</name>
    <dbReference type="NCBI Taxonomy" id="2840669"/>
    <lineage>
        <taxon>Bacteria</taxon>
        <taxon>Pseudomonadati</taxon>
        <taxon>Spirochaetota</taxon>
        <taxon>Spirochaetia</taxon>
        <taxon>Spirochaetales</taxon>
        <taxon>Candidatus Aphodenecus</taxon>
    </lineage>
</organism>
<dbReference type="PANTHER" id="PTHR35011:SF2">
    <property type="entry name" value="2,3-DIKETO-L-GULONATE TRAP TRANSPORTER SMALL PERMEASE PROTEIN YIAM"/>
    <property type="match status" value="1"/>
</dbReference>
<dbReference type="Pfam" id="PF04290">
    <property type="entry name" value="DctQ"/>
    <property type="match status" value="1"/>
</dbReference>
<keyword evidence="6 9" id="KW-1133">Transmembrane helix</keyword>
<feature type="transmembrane region" description="Helical" evidence="9">
    <location>
        <begin position="122"/>
        <end position="143"/>
    </location>
</feature>
<dbReference type="GO" id="GO:0022857">
    <property type="term" value="F:transmembrane transporter activity"/>
    <property type="evidence" value="ECO:0007669"/>
    <property type="project" value="TreeGrafter"/>
</dbReference>
<evidence type="ECO:0000313" key="11">
    <source>
        <dbReference type="EMBL" id="MBO8442288.1"/>
    </source>
</evidence>
<feature type="transmembrane region" description="Helical" evidence="9">
    <location>
        <begin position="45"/>
        <end position="67"/>
    </location>
</feature>
<evidence type="ECO:0000256" key="8">
    <source>
        <dbReference type="ARBA" id="ARBA00038436"/>
    </source>
</evidence>
<evidence type="ECO:0000256" key="3">
    <source>
        <dbReference type="ARBA" id="ARBA00022475"/>
    </source>
</evidence>
<feature type="transmembrane region" description="Helical" evidence="9">
    <location>
        <begin position="163"/>
        <end position="187"/>
    </location>
</feature>
<proteinExistence type="inferred from homology"/>
<dbReference type="Proteomes" id="UP000823633">
    <property type="component" value="Unassembled WGS sequence"/>
</dbReference>
<keyword evidence="5 9" id="KW-0812">Transmembrane</keyword>
<comment type="caution">
    <text evidence="11">The sequence shown here is derived from an EMBL/GenBank/DDBJ whole genome shotgun (WGS) entry which is preliminary data.</text>
</comment>
<dbReference type="GO" id="GO:0005886">
    <property type="term" value="C:plasma membrane"/>
    <property type="evidence" value="ECO:0007669"/>
    <property type="project" value="UniProtKB-SubCell"/>
</dbReference>
<dbReference type="EMBL" id="JADIMU010000006">
    <property type="protein sequence ID" value="MBO8442288.1"/>
    <property type="molecule type" value="Genomic_DNA"/>
</dbReference>
<dbReference type="AlphaFoldDB" id="A0A9D9E7G0"/>
<evidence type="ECO:0000256" key="1">
    <source>
        <dbReference type="ARBA" id="ARBA00004429"/>
    </source>
</evidence>
<keyword evidence="7 9" id="KW-0472">Membrane</keyword>
<keyword evidence="3" id="KW-1003">Cell membrane</keyword>
<gene>
    <name evidence="11" type="ORF">IAC42_00800</name>
</gene>
<feature type="domain" description="Tripartite ATP-independent periplasmic transporters DctQ component" evidence="10">
    <location>
        <begin position="57"/>
        <end position="184"/>
    </location>
</feature>
<evidence type="ECO:0000313" key="12">
    <source>
        <dbReference type="Proteomes" id="UP000823633"/>
    </source>
</evidence>
<name>A0A9D9E7G0_9SPIR</name>
<evidence type="ECO:0000256" key="4">
    <source>
        <dbReference type="ARBA" id="ARBA00022519"/>
    </source>
</evidence>
<evidence type="ECO:0000256" key="6">
    <source>
        <dbReference type="ARBA" id="ARBA00022989"/>
    </source>
</evidence>
<accession>A0A9D9E7G0</accession>
<evidence type="ECO:0000256" key="2">
    <source>
        <dbReference type="ARBA" id="ARBA00022448"/>
    </source>
</evidence>
<evidence type="ECO:0000256" key="7">
    <source>
        <dbReference type="ARBA" id="ARBA00023136"/>
    </source>
</evidence>
<reference evidence="11" key="2">
    <citation type="journal article" date="2021" name="PeerJ">
        <title>Extensive microbial diversity within the chicken gut microbiome revealed by metagenomics and culture.</title>
        <authorList>
            <person name="Gilroy R."/>
            <person name="Ravi A."/>
            <person name="Getino M."/>
            <person name="Pursley I."/>
            <person name="Horton D.L."/>
            <person name="Alikhan N.F."/>
            <person name="Baker D."/>
            <person name="Gharbi K."/>
            <person name="Hall N."/>
            <person name="Watson M."/>
            <person name="Adriaenssens E.M."/>
            <person name="Foster-Nyarko E."/>
            <person name="Jarju S."/>
            <person name="Secka A."/>
            <person name="Antonio M."/>
            <person name="Oren A."/>
            <person name="Chaudhuri R.R."/>
            <person name="La Ragione R."/>
            <person name="Hildebrand F."/>
            <person name="Pallen M.J."/>
        </authorList>
    </citation>
    <scope>NUCLEOTIDE SEQUENCE</scope>
    <source>
        <strain evidence="11">11167</strain>
    </source>
</reference>
<dbReference type="GO" id="GO:0015740">
    <property type="term" value="P:C4-dicarboxylate transport"/>
    <property type="evidence" value="ECO:0007669"/>
    <property type="project" value="TreeGrafter"/>
</dbReference>
<evidence type="ECO:0000256" key="5">
    <source>
        <dbReference type="ARBA" id="ARBA00022692"/>
    </source>
</evidence>
<comment type="subcellular location">
    <subcellularLocation>
        <location evidence="1">Cell inner membrane</location>
        <topology evidence="1">Multi-pass membrane protein</topology>
    </subcellularLocation>
</comment>
<reference evidence="11" key="1">
    <citation type="submission" date="2020-10" db="EMBL/GenBank/DDBJ databases">
        <authorList>
            <person name="Gilroy R."/>
        </authorList>
    </citation>
    <scope>NUCLEOTIDE SEQUENCE</scope>
    <source>
        <strain evidence="11">11167</strain>
    </source>
</reference>
<evidence type="ECO:0000259" key="10">
    <source>
        <dbReference type="Pfam" id="PF04290"/>
    </source>
</evidence>
<sequence>MSSGNGKGRQYLLENKLMINKADYPNGKVPFKAYIILVNHWCHKIMLTIAQIAVVIMLCTVFMNVVLRFCFNSGIAWAEEVPRLLVTLFTFLACAIGVRDHMHISVTIIYNRFKKGGIARKIMDYLADIATLFCGILLMYYGIKYVVTLRPGFLPMTGWPTWIQYIPAPLGGFLMTFDSLLFLFGILDPNDLLYSEPEVDYQELLKQQQAELAAQGGKN</sequence>
<comment type="similarity">
    <text evidence="8">Belongs to the TRAP transporter small permease family.</text>
</comment>
<dbReference type="InterPro" id="IPR055348">
    <property type="entry name" value="DctQ"/>
</dbReference>
<feature type="transmembrane region" description="Helical" evidence="9">
    <location>
        <begin position="87"/>
        <end position="110"/>
    </location>
</feature>
<dbReference type="InterPro" id="IPR007387">
    <property type="entry name" value="TRAP_DctQ"/>
</dbReference>
<protein>
    <submittedName>
        <fullName evidence="11">TRAP transporter small permease</fullName>
    </submittedName>
</protein>
<dbReference type="PANTHER" id="PTHR35011">
    <property type="entry name" value="2,3-DIKETO-L-GULONATE TRAP TRANSPORTER SMALL PERMEASE PROTEIN YIAM"/>
    <property type="match status" value="1"/>
</dbReference>
<evidence type="ECO:0000256" key="9">
    <source>
        <dbReference type="SAM" id="Phobius"/>
    </source>
</evidence>